<evidence type="ECO:0000259" key="1">
    <source>
        <dbReference type="Pfam" id="PF20091"/>
    </source>
</evidence>
<dbReference type="HOGENOM" id="CLU_711812_0_0_11"/>
<keyword evidence="3" id="KW-1185">Reference proteome</keyword>
<organism evidence="2 3">
    <name type="scientific">Mycobacterium [tuberculosis] TKK-01-0051</name>
    <dbReference type="NCBI Taxonomy" id="1324261"/>
    <lineage>
        <taxon>Bacteria</taxon>
        <taxon>Bacillati</taxon>
        <taxon>Actinomycetota</taxon>
        <taxon>Actinomycetes</taxon>
        <taxon>Mycobacteriales</taxon>
        <taxon>Mycobacteriaceae</taxon>
        <taxon>Mycobacterium</taxon>
        <taxon>Mycobacterium avium complex (MAC)</taxon>
    </lineage>
</organism>
<dbReference type="PATRIC" id="fig|1324261.3.peg.3635"/>
<gene>
    <name evidence="2" type="ORF">K875_03596</name>
</gene>
<name>A0A051TUQ2_9MYCO</name>
<dbReference type="Pfam" id="PF20091">
    <property type="entry name" value="Abhydrolase_10"/>
    <property type="match status" value="1"/>
</dbReference>
<reference evidence="2 3" key="1">
    <citation type="submission" date="2014-04" db="EMBL/GenBank/DDBJ databases">
        <title>The Genome Sequence of Mycobacterium tuberculosis TKK-01-0051.</title>
        <authorList>
            <consortium name="The Broad Institute Genomics Platform"/>
            <consortium name="The Broad Institute Genome Sequencing Center for Infectious Disease"/>
            <person name="Earl A.M."/>
            <person name="Cohen K."/>
            <person name="Pym A."/>
            <person name="Bishai W."/>
            <person name="Maharaj K."/>
            <person name="Desjardins C."/>
            <person name="Abeel T."/>
            <person name="Young S."/>
            <person name="Zeng Q."/>
            <person name="Gargeya S."/>
            <person name="Abouelleil A."/>
            <person name="Alvarado L."/>
            <person name="Chapman S.B."/>
            <person name="Gainer-Dewar J."/>
            <person name="Goldberg J."/>
            <person name="Griggs A."/>
            <person name="Gujja S."/>
            <person name="Hansen M."/>
            <person name="Howarth C."/>
            <person name="Imamovic A."/>
            <person name="Larimer J."/>
            <person name="Murphy C."/>
            <person name="Naylor J."/>
            <person name="Pearson M."/>
            <person name="Poon T.W."/>
            <person name="Priest M."/>
            <person name="Roberts A."/>
            <person name="Saif S."/>
            <person name="Shea T."/>
            <person name="Sykes S."/>
            <person name="Wortman J."/>
            <person name="Nusbaum C."/>
            <person name="Birren B."/>
        </authorList>
    </citation>
    <scope>NUCLEOTIDE SEQUENCE [LARGE SCALE GENOMIC DNA]</scope>
    <source>
        <strain evidence="2 3">TKK-01-0051</strain>
    </source>
</reference>
<dbReference type="Proteomes" id="UP000025947">
    <property type="component" value="Unassembled WGS sequence"/>
</dbReference>
<proteinExistence type="predicted"/>
<dbReference type="InterPro" id="IPR045394">
    <property type="entry name" value="Abhydrolase_dom"/>
</dbReference>
<protein>
    <recommendedName>
        <fullName evidence="1">Alpha/beta hydrolase domain-containing protein</fullName>
    </recommendedName>
</protein>
<comment type="caution">
    <text evidence="2">The sequence shown here is derived from an EMBL/GenBank/DDBJ whole genome shotgun (WGS) entry which is preliminary data.</text>
</comment>
<dbReference type="AlphaFoldDB" id="A0A051TUQ2"/>
<accession>A0A051TUQ2</accession>
<evidence type="ECO:0000313" key="2">
    <source>
        <dbReference type="EMBL" id="KBZ60649.1"/>
    </source>
</evidence>
<feature type="domain" description="Alpha/beta hydrolase" evidence="1">
    <location>
        <begin position="20"/>
        <end position="428"/>
    </location>
</feature>
<sequence length="446" mass="47339">MVADMTRLREVPCGSGCPETSATRPPSQFDEALPEFSDGYTEAEYLLSGTASCYSGPATGPATAISDGHRFVTRVLARCPKDVSRFSGRVVVEPFNTTYGVDRDALWLHVASLLQAQGDAWVGITVRATSATQLAVYDPQRYADVEIPSNDVAWDLLRAIGAVLKGGGEHSPLRHLPVRHVYLGGYSQSGVDTATFAAAFGDGRSTYDGFFPACHAASLTPLAVGEGLPRFEYAAMPPREIPVIEVQPQSDVEGFSAAGFVNPGSASVRRDDSDTPADRFRLYEIAGAPHAAKIPGCNGNGSSFPTSAFVRAALRNLFHWAEDGVAPPTAPRIALGVDDAVAEAAVDRFGNAIGGVPSPFLAVPIARYEAHSTPGPLCKLAGHEVPLPHEVLAERYGDARTYLAEFTISLDDTIRAGFLLKDDRASLLKDQTAKAHAAFARLTAPA</sequence>
<evidence type="ECO:0000313" key="3">
    <source>
        <dbReference type="Proteomes" id="UP000025947"/>
    </source>
</evidence>
<dbReference type="EMBL" id="JLXW01000010">
    <property type="protein sequence ID" value="KBZ60649.1"/>
    <property type="molecule type" value="Genomic_DNA"/>
</dbReference>